<dbReference type="Proteomes" id="UP000593567">
    <property type="component" value="Unassembled WGS sequence"/>
</dbReference>
<evidence type="ECO:0000313" key="2">
    <source>
        <dbReference type="Proteomes" id="UP000593567"/>
    </source>
</evidence>
<organism evidence="1 2">
    <name type="scientific">Bugula neritina</name>
    <name type="common">Brown bryozoan</name>
    <name type="synonym">Sertularia neritina</name>
    <dbReference type="NCBI Taxonomy" id="10212"/>
    <lineage>
        <taxon>Eukaryota</taxon>
        <taxon>Metazoa</taxon>
        <taxon>Spiralia</taxon>
        <taxon>Lophotrochozoa</taxon>
        <taxon>Bryozoa</taxon>
        <taxon>Gymnolaemata</taxon>
        <taxon>Cheilostomatida</taxon>
        <taxon>Flustrina</taxon>
        <taxon>Buguloidea</taxon>
        <taxon>Bugulidae</taxon>
        <taxon>Bugula</taxon>
    </lineage>
</organism>
<accession>A0A7J7KM52</accession>
<sequence>MAVFLSICFMANLRKAPDPWGHLRVCFKVTCKRNMNSPGIDTQSWESFVLSHRYTNHNPNQSFSKNIEELTGFVKLHHIF</sequence>
<dbReference type="EMBL" id="VXIV02000289">
    <property type="protein sequence ID" value="KAF6039229.1"/>
    <property type="molecule type" value="Genomic_DNA"/>
</dbReference>
<dbReference type="AlphaFoldDB" id="A0A7J7KM52"/>
<comment type="caution">
    <text evidence="1">The sequence shown here is derived from an EMBL/GenBank/DDBJ whole genome shotgun (WGS) entry which is preliminary data.</text>
</comment>
<name>A0A7J7KM52_BUGNE</name>
<protein>
    <submittedName>
        <fullName evidence="1">Uncharacterized protein</fullName>
    </submittedName>
</protein>
<gene>
    <name evidence="1" type="ORF">EB796_002461</name>
</gene>
<keyword evidence="2" id="KW-1185">Reference proteome</keyword>
<proteinExistence type="predicted"/>
<evidence type="ECO:0000313" key="1">
    <source>
        <dbReference type="EMBL" id="KAF6039229.1"/>
    </source>
</evidence>
<reference evidence="1" key="1">
    <citation type="submission" date="2020-06" db="EMBL/GenBank/DDBJ databases">
        <title>Draft genome of Bugula neritina, a colonial animal packing powerful symbionts and potential medicines.</title>
        <authorList>
            <person name="Rayko M."/>
        </authorList>
    </citation>
    <scope>NUCLEOTIDE SEQUENCE [LARGE SCALE GENOMIC DNA]</scope>
    <source>
        <strain evidence="1">Kwan_BN1</strain>
    </source>
</reference>